<reference evidence="8" key="1">
    <citation type="journal article" date="2017" name="Nat. Commun.">
        <title>The asparagus genome sheds light on the origin and evolution of a young Y chromosome.</title>
        <authorList>
            <person name="Harkess A."/>
            <person name="Zhou J."/>
            <person name="Xu C."/>
            <person name="Bowers J.E."/>
            <person name="Van der Hulst R."/>
            <person name="Ayyampalayam S."/>
            <person name="Mercati F."/>
            <person name="Riccardi P."/>
            <person name="McKain M.R."/>
            <person name="Kakrana A."/>
            <person name="Tang H."/>
            <person name="Ray J."/>
            <person name="Groenendijk J."/>
            <person name="Arikit S."/>
            <person name="Mathioni S.M."/>
            <person name="Nakano M."/>
            <person name="Shan H."/>
            <person name="Telgmann-Rauber A."/>
            <person name="Kanno A."/>
            <person name="Yue Z."/>
            <person name="Chen H."/>
            <person name="Li W."/>
            <person name="Chen Y."/>
            <person name="Xu X."/>
            <person name="Zhang Y."/>
            <person name="Luo S."/>
            <person name="Chen H."/>
            <person name="Gao J."/>
            <person name="Mao Z."/>
            <person name="Pires J.C."/>
            <person name="Luo M."/>
            <person name="Kudrna D."/>
            <person name="Wing R.A."/>
            <person name="Meyers B.C."/>
            <person name="Yi K."/>
            <person name="Kong H."/>
            <person name="Lavrijsen P."/>
            <person name="Sunseri F."/>
            <person name="Falavigna A."/>
            <person name="Ye Y."/>
            <person name="Leebens-Mack J.H."/>
            <person name="Chen G."/>
        </authorList>
    </citation>
    <scope>NUCLEOTIDE SEQUENCE [LARGE SCALE GENOMIC DNA]</scope>
    <source>
        <strain evidence="8">cv. DH0086</strain>
    </source>
</reference>
<keyword evidence="5" id="KW-0274">FAD</keyword>
<evidence type="ECO:0000256" key="3">
    <source>
        <dbReference type="ARBA" id="ARBA00023002"/>
    </source>
</evidence>
<dbReference type="OrthoDB" id="5464at2759"/>
<sequence>MAVVSKKALTLTLARHFSTLTSNPITLTPKLIDPAPSPNPNAILDLSNTEPIFSSISTRSLIRSLAILQTLSIEPLVDVGIRTVRSQVVQSSWLANKALMGVVKGTVYGHFCAGSGLDEVGRTVKELEGMGLKGILDYGSEDAEDGSGCDRNLSGFLEMVEMMSSLPRSAVSSACVKVTAICPISLLERISDLLRWQQKDPSLTLPWKSHSIPVLSDSSPLYQTPTKPLPLTETEELNLQQSLNRLSTLCSRCAELNLSILIDAEYSTVQPAIDYFTYSAALEFNKKPKSESAMVLGTVQCYLRDAKERLAGIVEAAEREGFVVGVKLVRGAYTREREMAAALGVESPIHGSIGETHRCYDECASFMLERIAGGSVSLVLATHNVESGKAAAAKAEELGISKGNRNLQFAQLMGMADGLSLGLKNTGFQVNKYLPYGTVDQVIPYLLRRAEENRGMLSASTLDRDILRKEIRRRMSAAVLGKN</sequence>
<dbReference type="Gene3D" id="3.20.20.220">
    <property type="match status" value="1"/>
</dbReference>
<proteinExistence type="inferred from homology"/>
<keyword evidence="4 5" id="KW-0642">Proline metabolism</keyword>
<dbReference type="GO" id="GO:0004657">
    <property type="term" value="F:proline dehydrogenase activity"/>
    <property type="evidence" value="ECO:0007669"/>
    <property type="project" value="UniProtKB-EC"/>
</dbReference>
<dbReference type="Gramene" id="ONK57057">
    <property type="protein sequence ID" value="ONK57057"/>
    <property type="gene ID" value="A4U43_C10F16170"/>
</dbReference>
<dbReference type="EMBL" id="CM007390">
    <property type="protein sequence ID" value="ONK57057.1"/>
    <property type="molecule type" value="Genomic_DNA"/>
</dbReference>
<accession>A0A5P1E6E7</accession>
<organism evidence="7 8">
    <name type="scientific">Asparagus officinalis</name>
    <name type="common">Garden asparagus</name>
    <dbReference type="NCBI Taxonomy" id="4686"/>
    <lineage>
        <taxon>Eukaryota</taxon>
        <taxon>Viridiplantae</taxon>
        <taxon>Streptophyta</taxon>
        <taxon>Embryophyta</taxon>
        <taxon>Tracheophyta</taxon>
        <taxon>Spermatophyta</taxon>
        <taxon>Magnoliopsida</taxon>
        <taxon>Liliopsida</taxon>
        <taxon>Asparagales</taxon>
        <taxon>Asparagaceae</taxon>
        <taxon>Asparagoideae</taxon>
        <taxon>Asparagus</taxon>
    </lineage>
</organism>
<evidence type="ECO:0000259" key="6">
    <source>
        <dbReference type="Pfam" id="PF01619"/>
    </source>
</evidence>
<evidence type="ECO:0000256" key="2">
    <source>
        <dbReference type="ARBA" id="ARBA00012695"/>
    </source>
</evidence>
<name>A0A5P1E6E7_ASPOF</name>
<dbReference type="Pfam" id="PF01619">
    <property type="entry name" value="Pro_dh"/>
    <property type="match status" value="1"/>
</dbReference>
<comment type="catalytic activity">
    <reaction evidence="5">
        <text>L-proline + a quinone = (S)-1-pyrroline-5-carboxylate + a quinol + H(+)</text>
        <dbReference type="Rhea" id="RHEA:23784"/>
        <dbReference type="ChEBI" id="CHEBI:15378"/>
        <dbReference type="ChEBI" id="CHEBI:17388"/>
        <dbReference type="ChEBI" id="CHEBI:24646"/>
        <dbReference type="ChEBI" id="CHEBI:60039"/>
        <dbReference type="ChEBI" id="CHEBI:132124"/>
        <dbReference type="EC" id="1.5.5.2"/>
    </reaction>
</comment>
<protein>
    <recommendedName>
        <fullName evidence="2 5">Proline dehydrogenase</fullName>
        <ecNumber evidence="2 5">1.5.5.2</ecNumber>
    </recommendedName>
</protein>
<comment type="cofactor">
    <cofactor evidence="5">
        <name>FAD</name>
        <dbReference type="ChEBI" id="CHEBI:57692"/>
    </cofactor>
</comment>
<evidence type="ECO:0000256" key="5">
    <source>
        <dbReference type="RuleBase" id="RU364054"/>
    </source>
</evidence>
<evidence type="ECO:0000256" key="4">
    <source>
        <dbReference type="ARBA" id="ARBA00023062"/>
    </source>
</evidence>
<dbReference type="Proteomes" id="UP000243459">
    <property type="component" value="Chromosome 10"/>
</dbReference>
<dbReference type="GO" id="GO:0071949">
    <property type="term" value="F:FAD binding"/>
    <property type="evidence" value="ECO:0007669"/>
    <property type="project" value="TreeGrafter"/>
</dbReference>
<feature type="domain" description="Proline dehydrogenase" evidence="6">
    <location>
        <begin position="122"/>
        <end position="458"/>
    </location>
</feature>
<dbReference type="InterPro" id="IPR002872">
    <property type="entry name" value="Proline_DH_dom"/>
</dbReference>
<evidence type="ECO:0000313" key="8">
    <source>
        <dbReference type="Proteomes" id="UP000243459"/>
    </source>
</evidence>
<dbReference type="PANTHER" id="PTHR13914">
    <property type="entry name" value="PROLINE OXIDASE"/>
    <property type="match status" value="1"/>
</dbReference>
<dbReference type="AlphaFoldDB" id="A0A5P1E6E7"/>
<comment type="function">
    <text evidence="5">Converts proline to delta-1-pyrroline-5-carboxylate.</text>
</comment>
<keyword evidence="3 5" id="KW-0560">Oxidoreductase</keyword>
<dbReference type="SUPFAM" id="SSF51730">
    <property type="entry name" value="FAD-linked oxidoreductase"/>
    <property type="match status" value="1"/>
</dbReference>
<evidence type="ECO:0000256" key="1">
    <source>
        <dbReference type="ARBA" id="ARBA00005869"/>
    </source>
</evidence>
<gene>
    <name evidence="7" type="ORF">A4U43_C10F16170</name>
</gene>
<comment type="similarity">
    <text evidence="1 5">Belongs to the proline oxidase family.</text>
</comment>
<dbReference type="GO" id="GO:0005739">
    <property type="term" value="C:mitochondrion"/>
    <property type="evidence" value="ECO:0007669"/>
    <property type="project" value="TreeGrafter"/>
</dbReference>
<keyword evidence="8" id="KW-1185">Reference proteome</keyword>
<keyword evidence="5" id="KW-0285">Flavoprotein</keyword>
<dbReference type="InterPro" id="IPR029041">
    <property type="entry name" value="FAD-linked_oxidoreductase-like"/>
</dbReference>
<dbReference type="EC" id="1.5.5.2" evidence="2 5"/>
<dbReference type="InterPro" id="IPR015659">
    <property type="entry name" value="Proline_oxidase"/>
</dbReference>
<evidence type="ECO:0000313" key="7">
    <source>
        <dbReference type="EMBL" id="ONK57057.1"/>
    </source>
</evidence>
<dbReference type="GO" id="GO:0010133">
    <property type="term" value="P:L-proline catabolic process to L-glutamate"/>
    <property type="evidence" value="ECO:0007669"/>
    <property type="project" value="TreeGrafter"/>
</dbReference>
<dbReference type="OMA" id="WMQDAAD"/>
<dbReference type="PANTHER" id="PTHR13914:SF0">
    <property type="entry name" value="PROLINE DEHYDROGENASE 1, MITOCHONDRIAL"/>
    <property type="match status" value="1"/>
</dbReference>